<evidence type="ECO:0000256" key="1">
    <source>
        <dbReference type="SAM" id="MobiDB-lite"/>
    </source>
</evidence>
<evidence type="ECO:0000313" key="2">
    <source>
        <dbReference type="EMBL" id="PQQ18586.1"/>
    </source>
</evidence>
<gene>
    <name evidence="2" type="ORF">Pyn_03249</name>
</gene>
<dbReference type="AlphaFoldDB" id="A0A315AWF8"/>
<keyword evidence="3" id="KW-1185">Reference proteome</keyword>
<dbReference type="Proteomes" id="UP000250321">
    <property type="component" value="Unassembled WGS sequence"/>
</dbReference>
<feature type="region of interest" description="Disordered" evidence="1">
    <location>
        <begin position="1"/>
        <end position="35"/>
    </location>
</feature>
<sequence>MRTPTKPEASCASELGHNNTRCPQEKVKEGAPGYGTWTRAEVIRELYEQPKPISAPQGERRAETTPNQRRTNGSRRQVYKMHEPREEIVSEKRGQTSEMNNPLMTRYPRIQPLLTDGTNDVT</sequence>
<feature type="compositionally biased region" description="Basic and acidic residues" evidence="1">
    <location>
        <begin position="80"/>
        <end position="95"/>
    </location>
</feature>
<feature type="region of interest" description="Disordered" evidence="1">
    <location>
        <begin position="49"/>
        <end position="122"/>
    </location>
</feature>
<dbReference type="EMBL" id="PJQY01000104">
    <property type="protein sequence ID" value="PQQ18586.1"/>
    <property type="molecule type" value="Genomic_DNA"/>
</dbReference>
<protein>
    <submittedName>
        <fullName evidence="2">Uncharacterized protein</fullName>
    </submittedName>
</protein>
<reference evidence="2 3" key="1">
    <citation type="submission" date="2018-02" db="EMBL/GenBank/DDBJ databases">
        <title>Draft genome of wild Prunus yedoensis var. nudiflora.</title>
        <authorList>
            <person name="Baek S."/>
            <person name="Kim J.-H."/>
            <person name="Choi K."/>
            <person name="Kim G.-B."/>
            <person name="Cho A."/>
            <person name="Jang H."/>
            <person name="Shin C.-H."/>
            <person name="Yu H.-J."/>
            <person name="Mun J.-H."/>
        </authorList>
    </citation>
    <scope>NUCLEOTIDE SEQUENCE [LARGE SCALE GENOMIC DNA]</scope>
    <source>
        <strain evidence="3">cv. Jeju island</strain>
        <tissue evidence="2">Leaf</tissue>
    </source>
</reference>
<comment type="caution">
    <text evidence="2">The sequence shown here is derived from an EMBL/GenBank/DDBJ whole genome shotgun (WGS) entry which is preliminary data.</text>
</comment>
<dbReference type="STRING" id="2094558.A0A315AWF8"/>
<feature type="compositionally biased region" description="Polar residues" evidence="1">
    <location>
        <begin position="64"/>
        <end position="75"/>
    </location>
</feature>
<name>A0A315AWF8_PRUYE</name>
<accession>A0A315AWF8</accession>
<evidence type="ECO:0000313" key="3">
    <source>
        <dbReference type="Proteomes" id="UP000250321"/>
    </source>
</evidence>
<proteinExistence type="predicted"/>
<organism evidence="2 3">
    <name type="scientific">Prunus yedoensis var. nudiflora</name>
    <dbReference type="NCBI Taxonomy" id="2094558"/>
    <lineage>
        <taxon>Eukaryota</taxon>
        <taxon>Viridiplantae</taxon>
        <taxon>Streptophyta</taxon>
        <taxon>Embryophyta</taxon>
        <taxon>Tracheophyta</taxon>
        <taxon>Spermatophyta</taxon>
        <taxon>Magnoliopsida</taxon>
        <taxon>eudicotyledons</taxon>
        <taxon>Gunneridae</taxon>
        <taxon>Pentapetalae</taxon>
        <taxon>rosids</taxon>
        <taxon>fabids</taxon>
        <taxon>Rosales</taxon>
        <taxon>Rosaceae</taxon>
        <taxon>Amygdaloideae</taxon>
        <taxon>Amygdaleae</taxon>
        <taxon>Prunus</taxon>
    </lineage>
</organism>